<proteinExistence type="inferred from homology"/>
<comment type="function">
    <text evidence="2">Antitoxin component of a type II toxin-antitoxin (TA) system.</text>
</comment>
<dbReference type="InterPro" id="IPR006442">
    <property type="entry name" value="Antitoxin_Phd/YefM"/>
</dbReference>
<evidence type="ECO:0000313" key="3">
    <source>
        <dbReference type="EMBL" id="OGK16044.1"/>
    </source>
</evidence>
<dbReference type="AlphaFoldDB" id="A0A1F7GB09"/>
<comment type="similarity">
    <text evidence="1 2">Belongs to the phD/YefM antitoxin family.</text>
</comment>
<dbReference type="Proteomes" id="UP000178372">
    <property type="component" value="Unassembled WGS sequence"/>
</dbReference>
<dbReference type="Pfam" id="PF02604">
    <property type="entry name" value="PhdYeFM_antitox"/>
    <property type="match status" value="1"/>
</dbReference>
<dbReference type="InterPro" id="IPR051405">
    <property type="entry name" value="phD/YefM_antitoxin"/>
</dbReference>
<evidence type="ECO:0000256" key="2">
    <source>
        <dbReference type="RuleBase" id="RU362080"/>
    </source>
</evidence>
<dbReference type="Gene3D" id="3.40.1620.10">
    <property type="entry name" value="YefM-like domain"/>
    <property type="match status" value="1"/>
</dbReference>
<dbReference type="PANTHER" id="PTHR33713">
    <property type="entry name" value="ANTITOXIN YAFN-RELATED"/>
    <property type="match status" value="1"/>
</dbReference>
<evidence type="ECO:0000256" key="1">
    <source>
        <dbReference type="ARBA" id="ARBA00009981"/>
    </source>
</evidence>
<protein>
    <recommendedName>
        <fullName evidence="2">Antitoxin</fullName>
    </recommendedName>
</protein>
<comment type="caution">
    <text evidence="3">The sequence shown here is derived from an EMBL/GenBank/DDBJ whole genome shotgun (WGS) entry which is preliminary data.</text>
</comment>
<gene>
    <name evidence="3" type="ORF">A2690_01345</name>
</gene>
<reference evidence="3 4" key="1">
    <citation type="journal article" date="2016" name="Nat. Commun.">
        <title>Thousands of microbial genomes shed light on interconnected biogeochemical processes in an aquifer system.</title>
        <authorList>
            <person name="Anantharaman K."/>
            <person name="Brown C.T."/>
            <person name="Hug L.A."/>
            <person name="Sharon I."/>
            <person name="Castelle C.J."/>
            <person name="Probst A.J."/>
            <person name="Thomas B.C."/>
            <person name="Singh A."/>
            <person name="Wilkins M.J."/>
            <person name="Karaoz U."/>
            <person name="Brodie E.L."/>
            <person name="Williams K.H."/>
            <person name="Hubbard S.S."/>
            <person name="Banfield J.F."/>
        </authorList>
    </citation>
    <scope>NUCLEOTIDE SEQUENCE [LARGE SCALE GENOMIC DNA]</scope>
</reference>
<accession>A0A1F7GB09</accession>
<sequence length="87" mass="9960">MNNTQTISISELRQNATGAINRVVDSQRPVVIVTRSKPKAVLVDFNYFNSLEEAIMDLTDAAEAERAKKEPKREFNKYLAERFKKQS</sequence>
<dbReference type="InterPro" id="IPR036165">
    <property type="entry name" value="YefM-like_sf"/>
</dbReference>
<dbReference type="PANTHER" id="PTHR33713:SF6">
    <property type="entry name" value="ANTITOXIN YEFM"/>
    <property type="match status" value="1"/>
</dbReference>
<organism evidence="3 4">
    <name type="scientific">Candidatus Roizmanbacteria bacterium RIFCSPHIGHO2_01_FULL_39_12b</name>
    <dbReference type="NCBI Taxonomy" id="1802030"/>
    <lineage>
        <taxon>Bacteria</taxon>
        <taxon>Candidatus Roizmaniibacteriota</taxon>
    </lineage>
</organism>
<evidence type="ECO:0000313" key="4">
    <source>
        <dbReference type="Proteomes" id="UP000178372"/>
    </source>
</evidence>
<dbReference type="NCBIfam" id="TIGR01552">
    <property type="entry name" value="phd_fam"/>
    <property type="match status" value="1"/>
</dbReference>
<name>A0A1F7GB09_9BACT</name>
<dbReference type="EMBL" id="MFZF01000021">
    <property type="protein sequence ID" value="OGK16044.1"/>
    <property type="molecule type" value="Genomic_DNA"/>
</dbReference>
<dbReference type="SUPFAM" id="SSF143120">
    <property type="entry name" value="YefM-like"/>
    <property type="match status" value="1"/>
</dbReference>